<reference evidence="1 2" key="1">
    <citation type="journal article" date="2014" name="Genome Biol. Evol.">
        <title>The secreted proteins of Achlya hypogyna and Thraustotheca clavata identify the ancestral oomycete secretome and reveal gene acquisitions by horizontal gene transfer.</title>
        <authorList>
            <person name="Misner I."/>
            <person name="Blouin N."/>
            <person name="Leonard G."/>
            <person name="Richards T.A."/>
            <person name="Lane C.E."/>
        </authorList>
    </citation>
    <scope>NUCLEOTIDE SEQUENCE [LARGE SCALE GENOMIC DNA]</scope>
    <source>
        <strain evidence="1 2">ATCC 48635</strain>
    </source>
</reference>
<dbReference type="Proteomes" id="UP000243579">
    <property type="component" value="Unassembled WGS sequence"/>
</dbReference>
<protein>
    <submittedName>
        <fullName evidence="1">Uncharacterized protein</fullName>
    </submittedName>
</protein>
<evidence type="ECO:0000313" key="1">
    <source>
        <dbReference type="EMBL" id="OQR86287.1"/>
    </source>
</evidence>
<accession>A0A1V9YKR4</accession>
<dbReference type="AlphaFoldDB" id="A0A1V9YKR4"/>
<dbReference type="EMBL" id="JNBR01001519">
    <property type="protein sequence ID" value="OQR86287.1"/>
    <property type="molecule type" value="Genomic_DNA"/>
</dbReference>
<dbReference type="STRING" id="1202772.A0A1V9YKR4"/>
<sequence>MAGGATFYGAGWGMTGLPWDAPIPLREEAAIPRVTMAKALCMFKDCRQEALYGCSKCAFHKRRKKCSFDDCHNQVYARGLCVRHGGKKPCAVELCTNSVNGGDYCVHHGGLATKRFCVVDGCKKQAHARKRCVRHGGGRICATPGCGHHARLGGFCLAHTPTSAPPGALELAQVAEFLHTVDEPLLEYLHDISVNRPWPVTADNARM</sequence>
<comment type="caution">
    <text evidence="1">The sequence shown here is derived from an EMBL/GenBank/DDBJ whole genome shotgun (WGS) entry which is preliminary data.</text>
</comment>
<dbReference type="PANTHER" id="PTHR31827">
    <property type="entry name" value="EMB|CAB89363.1"/>
    <property type="match status" value="1"/>
</dbReference>
<dbReference type="PANTHER" id="PTHR31827:SF1">
    <property type="entry name" value="EMB|CAB89363.1"/>
    <property type="match status" value="1"/>
</dbReference>
<dbReference type="OrthoDB" id="69459at2759"/>
<gene>
    <name evidence="1" type="ORF">ACHHYP_10718</name>
</gene>
<organism evidence="1 2">
    <name type="scientific">Achlya hypogyna</name>
    <name type="common">Oomycete</name>
    <name type="synonym">Protoachlya hypogyna</name>
    <dbReference type="NCBI Taxonomy" id="1202772"/>
    <lineage>
        <taxon>Eukaryota</taxon>
        <taxon>Sar</taxon>
        <taxon>Stramenopiles</taxon>
        <taxon>Oomycota</taxon>
        <taxon>Saprolegniomycetes</taxon>
        <taxon>Saprolegniales</taxon>
        <taxon>Achlyaceae</taxon>
        <taxon>Achlya</taxon>
    </lineage>
</organism>
<proteinExistence type="predicted"/>
<keyword evidence="2" id="KW-1185">Reference proteome</keyword>
<evidence type="ECO:0000313" key="2">
    <source>
        <dbReference type="Proteomes" id="UP000243579"/>
    </source>
</evidence>
<name>A0A1V9YKR4_ACHHY</name>